<dbReference type="Gene3D" id="2.60.40.1120">
    <property type="entry name" value="Carboxypeptidase-like, regulatory domain"/>
    <property type="match status" value="1"/>
</dbReference>
<keyword evidence="6 8" id="KW-0472">Membrane</keyword>
<dbReference type="SUPFAM" id="SSF56935">
    <property type="entry name" value="Porins"/>
    <property type="match status" value="1"/>
</dbReference>
<gene>
    <name evidence="13" type="ORF">ADIWIN_2364</name>
</gene>
<dbReference type="SUPFAM" id="SSF49464">
    <property type="entry name" value="Carboxypeptidase regulatory domain-like"/>
    <property type="match status" value="1"/>
</dbReference>
<dbReference type="PROSITE" id="PS52016">
    <property type="entry name" value="TONB_DEPENDENT_REC_3"/>
    <property type="match status" value="1"/>
</dbReference>
<evidence type="ECO:0000259" key="11">
    <source>
        <dbReference type="Pfam" id="PF00593"/>
    </source>
</evidence>
<dbReference type="STRING" id="641526.ADIWIN_2364"/>
<feature type="chain" id="PRO_5004558505" evidence="10">
    <location>
        <begin position="23"/>
        <end position="1033"/>
    </location>
</feature>
<comment type="subcellular location">
    <subcellularLocation>
        <location evidence="1 8">Cell outer membrane</location>
        <topology evidence="1 8">Multi-pass membrane protein</topology>
    </subcellularLocation>
</comment>
<dbReference type="InterPro" id="IPR023996">
    <property type="entry name" value="TonB-dep_OMP_SusC/RagA"/>
</dbReference>
<sequence>MKLKLTWLLTLFMAFVMQFSFAQEKTITGTVTTVTDGLPLPGASVIVKGTSRGQQTDFDGKFSIKANENDILIFSYVGFVSVEKSVGSSSVVNVALKADSQLDEVVVVAYGNAASVRTVTAAITTVNAEILEDRANASALQNLQGQVAGLNIATGSGQPGSDSTIILRGPGSINGNIEPLFVVDGIPVDEDNFRSINPTDIASFAVLKDAAAANIYGNRAANGAIVITTKRGRYNQGLEFKYTSTFGYNELQDQPFELMNSREVLNWQNQNNGGLGAELSASEINALANQTNTNWADVFFRKGTTNSHNLSITSGGENSNNFTSLQYFEQDGIFIGSAFKRFSVRNNFSGKSSNDKFNYGLNLSVGVSTTNEQDGSGSGSTFFNPFSAALQGLPYLSPYAADGSITRDGGIQPGDINAILGRGASNFPYVLLNSIALNTDKEEEVKVLASFNANWNFAKNLTAGIQLGVDYSSERAIDILHPESILGPFQSAQGVDAQFGGIQSESFLRDFRFNSVTSLNYNNTFGDKHNLDVTVFMEYLKGHLDGFNYSQFGLDPRLVGSGAAFIPGTTTEVINGNTTNPYIDTVGQTTVTVGNMSLFSQLDYEYDGKYGFSAGIRRDNSFRFIDDNKWGTFWSVGGRWNIDAEPFMDGSAFNLLKLRASHGISGNDRIAGTYYGGLNLTRNLYTAGTGYNGSVSTVAAQVANTSLRWEETTQTNVGLDFQIWNSKLTGAIDVYEKKTEDLFQNNNISLLNATGGTIDSNLGTMVNKGVELQLSYRLFNDSDWRISVNANGSYNKNEIEALPPSSNGLVNNGGSTALGEGQSLGSFYLVPYAGVNPANGNPLFRKLDGSLTETLLDEDRVFSDKSIYPVFQGGFGTDIQYKGFAFTTQWSFVAEVYRNNLDYASLQEVSQGSIENGRNRSVTLFDAWQNVGDITEVPRVGSAFGSVDYINSTDRYLEDASFLRLRNITLAYSLPKEALEKLPVSGVRLYLQGENLITFSKYRGWDPESNFRTTDRGQFPTPKIYTLGVTVNF</sequence>
<feature type="signal peptide" evidence="10">
    <location>
        <begin position="1"/>
        <end position="22"/>
    </location>
</feature>
<dbReference type="Pfam" id="PF07715">
    <property type="entry name" value="Plug"/>
    <property type="match status" value="1"/>
</dbReference>
<dbReference type="eggNOG" id="COG1629">
    <property type="taxonomic scope" value="Bacteria"/>
</dbReference>
<evidence type="ECO:0000256" key="6">
    <source>
        <dbReference type="ARBA" id="ARBA00023136"/>
    </source>
</evidence>
<dbReference type="InterPro" id="IPR000531">
    <property type="entry name" value="Beta-barrel_TonB"/>
</dbReference>
<evidence type="ECO:0000256" key="2">
    <source>
        <dbReference type="ARBA" id="ARBA00022448"/>
    </source>
</evidence>
<evidence type="ECO:0000256" key="7">
    <source>
        <dbReference type="ARBA" id="ARBA00023237"/>
    </source>
</evidence>
<keyword evidence="4 8" id="KW-0812">Transmembrane</keyword>
<evidence type="ECO:0000256" key="8">
    <source>
        <dbReference type="PROSITE-ProRule" id="PRU01360"/>
    </source>
</evidence>
<name>S7VRY3_9FLAO</name>
<comment type="similarity">
    <text evidence="8 9">Belongs to the TonB-dependent receptor family.</text>
</comment>
<evidence type="ECO:0000256" key="1">
    <source>
        <dbReference type="ARBA" id="ARBA00004571"/>
    </source>
</evidence>
<evidence type="ECO:0000256" key="5">
    <source>
        <dbReference type="ARBA" id="ARBA00023077"/>
    </source>
</evidence>
<dbReference type="InterPro" id="IPR023997">
    <property type="entry name" value="TonB-dep_OMP_SusC/RagA_CS"/>
</dbReference>
<keyword evidence="5 9" id="KW-0798">TonB box</keyword>
<feature type="domain" description="TonB-dependent receptor plug" evidence="12">
    <location>
        <begin position="116"/>
        <end position="224"/>
    </location>
</feature>
<dbReference type="EMBL" id="ATMR01000102">
    <property type="protein sequence ID" value="EPR72751.1"/>
    <property type="molecule type" value="Genomic_DNA"/>
</dbReference>
<evidence type="ECO:0000313" key="13">
    <source>
        <dbReference type="EMBL" id="EPR72751.1"/>
    </source>
</evidence>
<evidence type="ECO:0000313" key="14">
    <source>
        <dbReference type="Proteomes" id="UP000014962"/>
    </source>
</evidence>
<dbReference type="PATRIC" id="fig|641526.4.peg.2347"/>
<comment type="caution">
    <text evidence="13">The sequence shown here is derived from an EMBL/GenBank/DDBJ whole genome shotgun (WGS) entry which is preliminary data.</text>
</comment>
<dbReference type="InterPro" id="IPR036942">
    <property type="entry name" value="Beta-barrel_TonB_sf"/>
</dbReference>
<keyword evidence="14" id="KW-1185">Reference proteome</keyword>
<dbReference type="InterPro" id="IPR008969">
    <property type="entry name" value="CarboxyPept-like_regulatory"/>
</dbReference>
<dbReference type="NCBIfam" id="TIGR04056">
    <property type="entry name" value="OMP_RagA_SusC"/>
    <property type="match status" value="1"/>
</dbReference>
<feature type="domain" description="TonB-dependent receptor-like beta-barrel" evidence="11">
    <location>
        <begin position="446"/>
        <end position="996"/>
    </location>
</feature>
<protein>
    <submittedName>
        <fullName evidence="13">TonB-dependent receptor</fullName>
    </submittedName>
</protein>
<keyword evidence="10" id="KW-0732">Signal</keyword>
<evidence type="ECO:0000256" key="9">
    <source>
        <dbReference type="RuleBase" id="RU003357"/>
    </source>
</evidence>
<proteinExistence type="inferred from homology"/>
<evidence type="ECO:0000256" key="10">
    <source>
        <dbReference type="SAM" id="SignalP"/>
    </source>
</evidence>
<dbReference type="Gene3D" id="2.40.170.20">
    <property type="entry name" value="TonB-dependent receptor, beta-barrel domain"/>
    <property type="match status" value="1"/>
</dbReference>
<accession>S7VRY3</accession>
<dbReference type="InterPro" id="IPR039426">
    <property type="entry name" value="TonB-dep_rcpt-like"/>
</dbReference>
<keyword evidence="13" id="KW-0675">Receptor</keyword>
<dbReference type="OrthoDB" id="9768177at2"/>
<evidence type="ECO:0000256" key="4">
    <source>
        <dbReference type="ARBA" id="ARBA00022692"/>
    </source>
</evidence>
<dbReference type="RefSeq" id="WP_020895276.1">
    <property type="nucleotide sequence ID" value="NZ_ATMR01000102.1"/>
</dbReference>
<dbReference type="Pfam" id="PF00593">
    <property type="entry name" value="TonB_dep_Rec_b-barrel"/>
    <property type="match status" value="1"/>
</dbReference>
<dbReference type="GO" id="GO:0009279">
    <property type="term" value="C:cell outer membrane"/>
    <property type="evidence" value="ECO:0007669"/>
    <property type="project" value="UniProtKB-SubCell"/>
</dbReference>
<reference evidence="13 14" key="1">
    <citation type="journal article" date="2013" name="Genome Announc.">
        <title>Draft Genome Sequence of Winogradskyella psychrotolerans RS-3T, Isolated from the Marine Transect of Kongsfjorden, Ny-Alesund, Svalbard, Arctic Ocean.</title>
        <authorList>
            <person name="Kumar Pinnaka A."/>
            <person name="Ara S."/>
            <person name="Singh A."/>
            <person name="Shivaji S."/>
        </authorList>
    </citation>
    <scope>NUCLEOTIDE SEQUENCE [LARGE SCALE GENOMIC DNA]</scope>
    <source>
        <strain evidence="13 14">RS-3</strain>
    </source>
</reference>
<evidence type="ECO:0000256" key="3">
    <source>
        <dbReference type="ARBA" id="ARBA00022452"/>
    </source>
</evidence>
<organism evidence="13 14">
    <name type="scientific">Winogradskyella psychrotolerans RS-3</name>
    <dbReference type="NCBI Taxonomy" id="641526"/>
    <lineage>
        <taxon>Bacteria</taxon>
        <taxon>Pseudomonadati</taxon>
        <taxon>Bacteroidota</taxon>
        <taxon>Flavobacteriia</taxon>
        <taxon>Flavobacteriales</taxon>
        <taxon>Flavobacteriaceae</taxon>
        <taxon>Winogradskyella</taxon>
    </lineage>
</organism>
<dbReference type="AlphaFoldDB" id="S7VRY3"/>
<dbReference type="Gene3D" id="2.170.130.10">
    <property type="entry name" value="TonB-dependent receptor, plug domain"/>
    <property type="match status" value="1"/>
</dbReference>
<keyword evidence="3 8" id="KW-1134">Transmembrane beta strand</keyword>
<keyword evidence="7 8" id="KW-0998">Cell outer membrane</keyword>
<dbReference type="Proteomes" id="UP000014962">
    <property type="component" value="Unassembled WGS sequence"/>
</dbReference>
<keyword evidence="2 8" id="KW-0813">Transport</keyword>
<dbReference type="InterPro" id="IPR037066">
    <property type="entry name" value="Plug_dom_sf"/>
</dbReference>
<dbReference type="NCBIfam" id="TIGR04057">
    <property type="entry name" value="SusC_RagA_signa"/>
    <property type="match status" value="1"/>
</dbReference>
<evidence type="ECO:0000259" key="12">
    <source>
        <dbReference type="Pfam" id="PF07715"/>
    </source>
</evidence>
<dbReference type="InterPro" id="IPR012910">
    <property type="entry name" value="Plug_dom"/>
</dbReference>
<dbReference type="Pfam" id="PF13715">
    <property type="entry name" value="CarbopepD_reg_2"/>
    <property type="match status" value="1"/>
</dbReference>